<keyword evidence="3" id="KW-1185">Reference proteome</keyword>
<evidence type="ECO:0000256" key="1">
    <source>
        <dbReference type="SAM" id="MobiDB-lite"/>
    </source>
</evidence>
<reference evidence="2 3" key="1">
    <citation type="submission" date="2018-11" db="EMBL/GenBank/DDBJ databases">
        <title>Phylogenetic determinants of toxin gene distribution in genomes of Brevibacillus laterosporus.</title>
        <authorList>
            <person name="Glare T.R."/>
            <person name="Durrant A."/>
            <person name="Berry C."/>
            <person name="Palma L."/>
            <person name="Ormskirk M."/>
            <person name="Cox M.O."/>
        </authorList>
    </citation>
    <scope>NUCLEOTIDE SEQUENCE [LARGE SCALE GENOMIC DNA]</scope>
    <source>
        <strain evidence="2 3">1821L</strain>
    </source>
</reference>
<evidence type="ECO:0000313" key="3">
    <source>
        <dbReference type="Proteomes" id="UP000319432"/>
    </source>
</evidence>
<sequence>MSKRKWRNPYVTINKKPSRPSANKAKTKAKEAVTVAVQEPIVPEVPQKKGILSKLPTLDVLSNLDLRTSVTKVRSNIRGISTTIRQMEDTMESIFGAMEMLESFGKINKTESSEPASVATPSKRKKQQQESAFLFEDEEESEEEGPVKENASNPFSGLDIGQLLGLLQSPLVQSLLTQSSSDSGKRKKEG</sequence>
<dbReference type="AlphaFoldDB" id="A0A502IUR0"/>
<dbReference type="OrthoDB" id="2467271at2"/>
<dbReference type="Proteomes" id="UP000319432">
    <property type="component" value="Chromosome"/>
</dbReference>
<dbReference type="EMBL" id="CP033464">
    <property type="protein sequence ID" value="QDX93768.1"/>
    <property type="molecule type" value="Genomic_DNA"/>
</dbReference>
<proteinExistence type="predicted"/>
<evidence type="ECO:0000313" key="2">
    <source>
        <dbReference type="EMBL" id="QDX93768.1"/>
    </source>
</evidence>
<feature type="region of interest" description="Disordered" evidence="1">
    <location>
        <begin position="1"/>
        <end position="26"/>
    </location>
</feature>
<gene>
    <name evidence="2" type="ORF">EEL30_16565</name>
</gene>
<protein>
    <submittedName>
        <fullName evidence="2">Uncharacterized protein</fullName>
    </submittedName>
</protein>
<name>A0A502IUR0_BRELA</name>
<feature type="compositionally biased region" description="Acidic residues" evidence="1">
    <location>
        <begin position="135"/>
        <end position="144"/>
    </location>
</feature>
<accession>A0A502IUR0</accession>
<organism evidence="2 3">
    <name type="scientific">Brevibacillus laterosporus</name>
    <name type="common">Bacillus laterosporus</name>
    <dbReference type="NCBI Taxonomy" id="1465"/>
    <lineage>
        <taxon>Bacteria</taxon>
        <taxon>Bacillati</taxon>
        <taxon>Bacillota</taxon>
        <taxon>Bacilli</taxon>
        <taxon>Bacillales</taxon>
        <taxon>Paenibacillaceae</taxon>
        <taxon>Brevibacillus</taxon>
    </lineage>
</organism>
<feature type="region of interest" description="Disordered" evidence="1">
    <location>
        <begin position="110"/>
        <end position="154"/>
    </location>
</feature>